<name>A0A382X5X3_9ZZZZ</name>
<sequence>MSKKITELGQLSVAANTDVLLIVENPSTTPTNKYIEVGDLMDNSGAMALGGLDIDGGTDIAAPIVDGDLFIVDDGANGTNRKAAASRLKTYILGGITHSPEGTAVLSTGETGGVKFLREDGDNSSSWQAVGDADIIMSTTKKVKQRGSCLQSSTHQGLFL</sequence>
<accession>A0A382X5X3</accession>
<proteinExistence type="predicted"/>
<gene>
    <name evidence="1" type="ORF">METZ01_LOCUS419123</name>
</gene>
<dbReference type="EMBL" id="UINC01165078">
    <property type="protein sequence ID" value="SVD66269.1"/>
    <property type="molecule type" value="Genomic_DNA"/>
</dbReference>
<organism evidence="1">
    <name type="scientific">marine metagenome</name>
    <dbReference type="NCBI Taxonomy" id="408172"/>
    <lineage>
        <taxon>unclassified sequences</taxon>
        <taxon>metagenomes</taxon>
        <taxon>ecological metagenomes</taxon>
    </lineage>
</organism>
<reference evidence="1" key="1">
    <citation type="submission" date="2018-05" db="EMBL/GenBank/DDBJ databases">
        <authorList>
            <person name="Lanie J.A."/>
            <person name="Ng W.-L."/>
            <person name="Kazmierczak K.M."/>
            <person name="Andrzejewski T.M."/>
            <person name="Davidsen T.M."/>
            <person name="Wayne K.J."/>
            <person name="Tettelin H."/>
            <person name="Glass J.I."/>
            <person name="Rusch D."/>
            <person name="Podicherti R."/>
            <person name="Tsui H.-C.T."/>
            <person name="Winkler M.E."/>
        </authorList>
    </citation>
    <scope>NUCLEOTIDE SEQUENCE</scope>
</reference>
<dbReference type="AlphaFoldDB" id="A0A382X5X3"/>
<protein>
    <recommendedName>
        <fullName evidence="2">Major tropism determinant N-terminal domain-containing protein</fullName>
    </recommendedName>
</protein>
<evidence type="ECO:0000313" key="1">
    <source>
        <dbReference type="EMBL" id="SVD66269.1"/>
    </source>
</evidence>
<evidence type="ECO:0008006" key="2">
    <source>
        <dbReference type="Google" id="ProtNLM"/>
    </source>
</evidence>